<evidence type="ECO:0000259" key="2">
    <source>
        <dbReference type="SMART" id="SM00670"/>
    </source>
</evidence>
<name>A0A4V6XVU4_STECR</name>
<dbReference type="AlphaFoldDB" id="A0A4V6XVU4"/>
<dbReference type="EMBL" id="AZBU02000008">
    <property type="protein sequence ID" value="TKR67365.1"/>
    <property type="molecule type" value="Genomic_DNA"/>
</dbReference>
<dbReference type="OrthoDB" id="2017974at2759"/>
<accession>A0A4V6XVU4</accession>
<feature type="region of interest" description="Disordered" evidence="1">
    <location>
        <begin position="110"/>
        <end position="130"/>
    </location>
</feature>
<comment type="caution">
    <text evidence="3">The sequence shown here is derived from an EMBL/GenBank/DDBJ whole genome shotgun (WGS) entry which is preliminary data.</text>
</comment>
<gene>
    <name evidence="3" type="ORF">L596_023527</name>
</gene>
<evidence type="ECO:0000313" key="3">
    <source>
        <dbReference type="EMBL" id="TKR67365.1"/>
    </source>
</evidence>
<dbReference type="Gene3D" id="3.40.50.1010">
    <property type="entry name" value="5'-nuclease"/>
    <property type="match status" value="1"/>
</dbReference>
<feature type="region of interest" description="Disordered" evidence="1">
    <location>
        <begin position="347"/>
        <end position="371"/>
    </location>
</feature>
<reference evidence="3 4" key="1">
    <citation type="journal article" date="2015" name="Genome Biol.">
        <title>Comparative genomics of Steinernema reveals deeply conserved gene regulatory networks.</title>
        <authorList>
            <person name="Dillman A.R."/>
            <person name="Macchietto M."/>
            <person name="Porter C.F."/>
            <person name="Rogers A."/>
            <person name="Williams B."/>
            <person name="Antoshechkin I."/>
            <person name="Lee M.M."/>
            <person name="Goodwin Z."/>
            <person name="Lu X."/>
            <person name="Lewis E.E."/>
            <person name="Goodrich-Blair H."/>
            <person name="Stock S.P."/>
            <person name="Adams B.J."/>
            <person name="Sternberg P.W."/>
            <person name="Mortazavi A."/>
        </authorList>
    </citation>
    <scope>NUCLEOTIDE SEQUENCE [LARGE SCALE GENOMIC DNA]</scope>
    <source>
        <strain evidence="3 4">ALL</strain>
    </source>
</reference>
<feature type="domain" description="PIN" evidence="2">
    <location>
        <begin position="189"/>
        <end position="317"/>
    </location>
</feature>
<evidence type="ECO:0000313" key="4">
    <source>
        <dbReference type="Proteomes" id="UP000298663"/>
    </source>
</evidence>
<organism evidence="3 4">
    <name type="scientific">Steinernema carpocapsae</name>
    <name type="common">Entomopathogenic nematode</name>
    <dbReference type="NCBI Taxonomy" id="34508"/>
    <lineage>
        <taxon>Eukaryota</taxon>
        <taxon>Metazoa</taxon>
        <taxon>Ecdysozoa</taxon>
        <taxon>Nematoda</taxon>
        <taxon>Chromadorea</taxon>
        <taxon>Rhabditida</taxon>
        <taxon>Tylenchina</taxon>
        <taxon>Panagrolaimomorpha</taxon>
        <taxon>Strongyloidoidea</taxon>
        <taxon>Steinernematidae</taxon>
        <taxon>Steinernema</taxon>
    </lineage>
</organism>
<dbReference type="InterPro" id="IPR002716">
    <property type="entry name" value="PIN_dom"/>
</dbReference>
<dbReference type="Proteomes" id="UP000298663">
    <property type="component" value="Unassembled WGS sequence"/>
</dbReference>
<dbReference type="SMART" id="SM00670">
    <property type="entry name" value="PINc"/>
    <property type="match status" value="1"/>
</dbReference>
<keyword evidence="4" id="KW-1185">Reference proteome</keyword>
<sequence length="371" mass="43068">MGCVQVHFKEALYFHHKVTKKSLWKKDFVEQIMKGKPLIYPKISFDDKVSEMPPAVVPQVSGLSTSRDMLVKRRSRTNSEETKELARCRYDVQEAQEFPEVSKTLVAKSRDAPKMEHEVRRKKQRMSNETPVEFHAVPSTAVAYDQVMDYEETNDDAIEKEIDDAYERMEIDEDDDLNLGPTYYEGLQCIAVFDTCSLLNCPTILEECISRGVKVMIPKKVLDELDFQKNGREENNIRSRQIHRLALELQPTGLLIIENREEQAEYLKLEDNRKLANDEIIVLCARYIRDCVAQVSRNLAKKEVQVCFVTADHNCRLRAASYDLRCFDCKELRAFLRNFKSLPSSNLSKDRLGSTKDNQERTDRSRRGERV</sequence>
<protein>
    <recommendedName>
        <fullName evidence="2">PIN domain-containing protein</fullName>
    </recommendedName>
</protein>
<reference evidence="3 4" key="2">
    <citation type="journal article" date="2019" name="G3 (Bethesda)">
        <title>Hybrid Assembly of the Genome of the Entomopathogenic Nematode Steinernema carpocapsae Identifies the X-Chromosome.</title>
        <authorList>
            <person name="Serra L."/>
            <person name="Macchietto M."/>
            <person name="Macias-Munoz A."/>
            <person name="McGill C.J."/>
            <person name="Rodriguez I.M."/>
            <person name="Rodriguez B."/>
            <person name="Murad R."/>
            <person name="Mortazavi A."/>
        </authorList>
    </citation>
    <scope>NUCLEOTIDE SEQUENCE [LARGE SCALE GENOMIC DNA]</scope>
    <source>
        <strain evidence="3 4">ALL</strain>
    </source>
</reference>
<proteinExistence type="predicted"/>
<evidence type="ECO:0000256" key="1">
    <source>
        <dbReference type="SAM" id="MobiDB-lite"/>
    </source>
</evidence>
<dbReference type="Pfam" id="PF13638">
    <property type="entry name" value="PIN_4"/>
    <property type="match status" value="1"/>
</dbReference>
<feature type="compositionally biased region" description="Basic and acidic residues" evidence="1">
    <location>
        <begin position="110"/>
        <end position="119"/>
    </location>
</feature>
<feature type="compositionally biased region" description="Basic and acidic residues" evidence="1">
    <location>
        <begin position="348"/>
        <end position="371"/>
    </location>
</feature>